<dbReference type="SMART" id="SM00448">
    <property type="entry name" value="REC"/>
    <property type="match status" value="1"/>
</dbReference>
<sequence>MTDPGKGIPTARSSANRLTVMYVLALSAVALLTILGQVLVQQSLEQQSSDSTVINIAGRQRMLSQKITKLALQIDISDSPFEKVEARNELRESLDLWETCHRGLQVGNEELGLPGHNSETVTELYAELEPSFQAIRQAVMSILSADLDEQDGPGITPSLDVILANEREFLAGMDQIVYTYDQEAESRVASLKRVERGLLLITLVVLLCEGLFIFRPAVSQIQRMVTRLRENAEALETAKDSAEAANQEKTRFLAKMSHELRTPMNAILGLSEVLLRGRLIDNQKNLISTIHDSAQSLMGLLTDLLDMSKLEVDTDFKLRQDPLNPKQTLDRVVEMFTHQARQRGLVLELTVSNDLDLWVLGDENRLRQVLVNLIQNALKFTTEGKVLVEAEVQRHHAHEILCNITVTDTGPGISPEDQASIFEPFKQAERDRDKHGGAGLGLSIAYRLVEAMNGRMRVVSQLGAGTTFILEIPFQKSFSPIDMTDPWRHDKTAPAEAMLSLAKANLLVVEDVEANRLVVGAMLDELSVPHRFADSIAAGFERIDEKWPEVILLDLELPDGTGFDFFQRLIERCLASDRRRPSVIALTAHATDEFRQQTEAAGMDGFLTKPVTLEGLRSVLSTISPDEPGAQEKRDFHATTESSSRQEEDNDPLSSYPEELRVKLMQVYCEHYQQQFDELIVAKESGDPKQFSFFAHKLLGMAANFGANLAVQKLRELDSTQVDLSDPTLPETLESLRNDLDELADRVQRNSTH</sequence>
<evidence type="ECO:0000256" key="8">
    <source>
        <dbReference type="ARBA" id="ARBA00022692"/>
    </source>
</evidence>
<accession>A0A2S8F010</accession>
<evidence type="ECO:0000256" key="18">
    <source>
        <dbReference type="SAM" id="Phobius"/>
    </source>
</evidence>
<evidence type="ECO:0000256" key="12">
    <source>
        <dbReference type="ARBA" id="ARBA00022989"/>
    </source>
</evidence>
<dbReference type="Pfam" id="PF13675">
    <property type="entry name" value="PilJ"/>
    <property type="match status" value="1"/>
</dbReference>
<dbReference type="Proteomes" id="UP000240009">
    <property type="component" value="Unassembled WGS sequence"/>
</dbReference>
<dbReference type="FunFam" id="1.10.287.130:FF:000004">
    <property type="entry name" value="Ethylene receptor 1"/>
    <property type="match status" value="1"/>
</dbReference>
<reference evidence="22 23" key="1">
    <citation type="submission" date="2018-02" db="EMBL/GenBank/DDBJ databases">
        <title>Comparative genomes isolates from brazilian mangrove.</title>
        <authorList>
            <person name="Araujo J.E."/>
            <person name="Taketani R.G."/>
            <person name="Silva M.C.P."/>
            <person name="Loureco M.V."/>
            <person name="Andreote F.D."/>
        </authorList>
    </citation>
    <scope>NUCLEOTIDE SEQUENCE [LARGE SCALE GENOMIC DNA]</scope>
    <source>
        <strain evidence="22 23">HEX-2 MGV</strain>
    </source>
</reference>
<dbReference type="SMART" id="SM00388">
    <property type="entry name" value="HisKA"/>
    <property type="match status" value="1"/>
</dbReference>
<feature type="region of interest" description="Disordered" evidence="17">
    <location>
        <begin position="622"/>
        <end position="654"/>
    </location>
</feature>
<dbReference type="InterPro" id="IPR029095">
    <property type="entry name" value="NarX-like_N"/>
</dbReference>
<evidence type="ECO:0000256" key="2">
    <source>
        <dbReference type="ARBA" id="ARBA00004429"/>
    </source>
</evidence>
<evidence type="ECO:0000256" key="15">
    <source>
        <dbReference type="PROSITE-ProRule" id="PRU00169"/>
    </source>
</evidence>
<dbReference type="SMART" id="SM00387">
    <property type="entry name" value="HATPase_c"/>
    <property type="match status" value="1"/>
</dbReference>
<dbReference type="EC" id="2.7.13.3" evidence="3"/>
<keyword evidence="11" id="KW-0067">ATP-binding</keyword>
<evidence type="ECO:0000256" key="3">
    <source>
        <dbReference type="ARBA" id="ARBA00012438"/>
    </source>
</evidence>
<dbReference type="SUPFAM" id="SSF55874">
    <property type="entry name" value="ATPase domain of HSP90 chaperone/DNA topoisomerase II/histidine kinase"/>
    <property type="match status" value="1"/>
</dbReference>
<feature type="modified residue" description="4-aspartylphosphate" evidence="15">
    <location>
        <position position="554"/>
    </location>
</feature>
<dbReference type="PROSITE" id="PS50110">
    <property type="entry name" value="RESPONSE_REGULATORY"/>
    <property type="match status" value="1"/>
</dbReference>
<dbReference type="PANTHER" id="PTHR43047">
    <property type="entry name" value="TWO-COMPONENT HISTIDINE PROTEIN KINASE"/>
    <property type="match status" value="1"/>
</dbReference>
<dbReference type="SUPFAM" id="SSF47384">
    <property type="entry name" value="Homodimeric domain of signal transducing histidine kinase"/>
    <property type="match status" value="1"/>
</dbReference>
<feature type="coiled-coil region" evidence="16">
    <location>
        <begin position="218"/>
        <end position="255"/>
    </location>
</feature>
<keyword evidence="6 15" id="KW-0597">Phosphoprotein</keyword>
<keyword evidence="10" id="KW-0418">Kinase</keyword>
<evidence type="ECO:0000313" key="22">
    <source>
        <dbReference type="EMBL" id="PQO25471.1"/>
    </source>
</evidence>
<keyword evidence="8 18" id="KW-0812">Transmembrane</keyword>
<dbReference type="Gene3D" id="3.30.565.10">
    <property type="entry name" value="Histidine kinase-like ATPase, C-terminal domain"/>
    <property type="match status" value="1"/>
</dbReference>
<evidence type="ECO:0000256" key="6">
    <source>
        <dbReference type="ARBA" id="ARBA00022553"/>
    </source>
</evidence>
<evidence type="ECO:0000256" key="9">
    <source>
        <dbReference type="ARBA" id="ARBA00022741"/>
    </source>
</evidence>
<feature type="transmembrane region" description="Helical" evidence="18">
    <location>
        <begin position="20"/>
        <end position="40"/>
    </location>
</feature>
<dbReference type="GO" id="GO:0000155">
    <property type="term" value="F:phosphorelay sensor kinase activity"/>
    <property type="evidence" value="ECO:0007669"/>
    <property type="project" value="InterPro"/>
</dbReference>
<dbReference type="InterPro" id="IPR003661">
    <property type="entry name" value="HisK_dim/P_dom"/>
</dbReference>
<dbReference type="InterPro" id="IPR001789">
    <property type="entry name" value="Sig_transdc_resp-reg_receiver"/>
</dbReference>
<dbReference type="Gene3D" id="1.10.287.130">
    <property type="match status" value="1"/>
</dbReference>
<dbReference type="GO" id="GO:0005524">
    <property type="term" value="F:ATP binding"/>
    <property type="evidence" value="ECO:0007669"/>
    <property type="project" value="UniProtKB-KW"/>
</dbReference>
<keyword evidence="7" id="KW-0808">Transferase</keyword>
<dbReference type="PROSITE" id="PS50109">
    <property type="entry name" value="HIS_KIN"/>
    <property type="match status" value="1"/>
</dbReference>
<evidence type="ECO:0000313" key="23">
    <source>
        <dbReference type="Proteomes" id="UP000240009"/>
    </source>
</evidence>
<comment type="subcellular location">
    <subcellularLocation>
        <location evidence="2">Cell inner membrane</location>
        <topology evidence="2">Multi-pass membrane protein</topology>
    </subcellularLocation>
</comment>
<dbReference type="SUPFAM" id="SSF52172">
    <property type="entry name" value="CheY-like"/>
    <property type="match status" value="1"/>
</dbReference>
<keyword evidence="4" id="KW-1003">Cell membrane</keyword>
<evidence type="ECO:0000256" key="4">
    <source>
        <dbReference type="ARBA" id="ARBA00022475"/>
    </source>
</evidence>
<dbReference type="AlphaFoldDB" id="A0A2S8F010"/>
<dbReference type="InterPro" id="IPR003594">
    <property type="entry name" value="HATPase_dom"/>
</dbReference>
<keyword evidence="9" id="KW-0547">Nucleotide-binding</keyword>
<dbReference type="PRINTS" id="PR00344">
    <property type="entry name" value="BCTRLSENSOR"/>
</dbReference>
<dbReference type="FunFam" id="3.30.565.10:FF:000010">
    <property type="entry name" value="Sensor histidine kinase RcsC"/>
    <property type="match status" value="1"/>
</dbReference>
<dbReference type="Gene3D" id="3.40.50.2300">
    <property type="match status" value="1"/>
</dbReference>
<dbReference type="PANTHER" id="PTHR43047:SF78">
    <property type="entry name" value="SENSORY_REGULATORY PROTEIN RPFC"/>
    <property type="match status" value="1"/>
</dbReference>
<dbReference type="EMBL" id="PUIA01000081">
    <property type="protein sequence ID" value="PQO25471.1"/>
    <property type="molecule type" value="Genomic_DNA"/>
</dbReference>
<dbReference type="Pfam" id="PF00512">
    <property type="entry name" value="HisKA"/>
    <property type="match status" value="1"/>
</dbReference>
<organism evidence="22 23">
    <name type="scientific">Blastopirellula marina</name>
    <dbReference type="NCBI Taxonomy" id="124"/>
    <lineage>
        <taxon>Bacteria</taxon>
        <taxon>Pseudomonadati</taxon>
        <taxon>Planctomycetota</taxon>
        <taxon>Planctomycetia</taxon>
        <taxon>Pirellulales</taxon>
        <taxon>Pirellulaceae</taxon>
        <taxon>Blastopirellula</taxon>
    </lineage>
</organism>
<dbReference type="PROSITE" id="PS50894">
    <property type="entry name" value="HPT"/>
    <property type="match status" value="1"/>
</dbReference>
<feature type="domain" description="HPt" evidence="21">
    <location>
        <begin position="657"/>
        <end position="750"/>
    </location>
</feature>
<evidence type="ECO:0000256" key="13">
    <source>
        <dbReference type="ARBA" id="ARBA00023136"/>
    </source>
</evidence>
<comment type="catalytic activity">
    <reaction evidence="1">
        <text>ATP + protein L-histidine = ADP + protein N-phospho-L-histidine.</text>
        <dbReference type="EC" id="2.7.13.3"/>
    </reaction>
</comment>
<evidence type="ECO:0000256" key="10">
    <source>
        <dbReference type="ARBA" id="ARBA00022777"/>
    </source>
</evidence>
<name>A0A2S8F010_9BACT</name>
<comment type="caution">
    <text evidence="22">The sequence shown here is derived from an EMBL/GenBank/DDBJ whole genome shotgun (WGS) entry which is preliminary data.</text>
</comment>
<evidence type="ECO:0000256" key="17">
    <source>
        <dbReference type="SAM" id="MobiDB-lite"/>
    </source>
</evidence>
<feature type="domain" description="Response regulatory" evidence="20">
    <location>
        <begin position="505"/>
        <end position="624"/>
    </location>
</feature>
<feature type="transmembrane region" description="Helical" evidence="18">
    <location>
        <begin position="197"/>
        <end position="218"/>
    </location>
</feature>
<dbReference type="CDD" id="cd00082">
    <property type="entry name" value="HisKA"/>
    <property type="match status" value="1"/>
</dbReference>
<dbReference type="InterPro" id="IPR011006">
    <property type="entry name" value="CheY-like_superfamily"/>
</dbReference>
<dbReference type="CDD" id="cd16922">
    <property type="entry name" value="HATPase_EvgS-ArcB-TorS-like"/>
    <property type="match status" value="1"/>
</dbReference>
<keyword evidence="5" id="KW-0997">Cell inner membrane</keyword>
<feature type="domain" description="Histidine kinase" evidence="19">
    <location>
        <begin position="255"/>
        <end position="476"/>
    </location>
</feature>
<evidence type="ECO:0000256" key="5">
    <source>
        <dbReference type="ARBA" id="ARBA00022519"/>
    </source>
</evidence>
<evidence type="ECO:0000256" key="1">
    <source>
        <dbReference type="ARBA" id="ARBA00000085"/>
    </source>
</evidence>
<dbReference type="InterPro" id="IPR036890">
    <property type="entry name" value="HATPase_C_sf"/>
</dbReference>
<dbReference type="InterPro" id="IPR036097">
    <property type="entry name" value="HisK_dim/P_sf"/>
</dbReference>
<dbReference type="CDD" id="cd17546">
    <property type="entry name" value="REC_hyHK_CKI1_RcsC-like"/>
    <property type="match status" value="1"/>
</dbReference>
<evidence type="ECO:0000259" key="21">
    <source>
        <dbReference type="PROSITE" id="PS50894"/>
    </source>
</evidence>
<evidence type="ECO:0000259" key="19">
    <source>
        <dbReference type="PROSITE" id="PS50109"/>
    </source>
</evidence>
<dbReference type="InterPro" id="IPR008207">
    <property type="entry name" value="Sig_transdc_His_kin_Hpt_dom"/>
</dbReference>
<dbReference type="Pfam" id="PF02518">
    <property type="entry name" value="HATPase_c"/>
    <property type="match status" value="1"/>
</dbReference>
<protein>
    <recommendedName>
        <fullName evidence="3">histidine kinase</fullName>
        <ecNumber evidence="3">2.7.13.3</ecNumber>
    </recommendedName>
</protein>
<evidence type="ECO:0000256" key="16">
    <source>
        <dbReference type="SAM" id="Coils"/>
    </source>
</evidence>
<evidence type="ECO:0000256" key="11">
    <source>
        <dbReference type="ARBA" id="ARBA00022840"/>
    </source>
</evidence>
<evidence type="ECO:0000256" key="7">
    <source>
        <dbReference type="ARBA" id="ARBA00022679"/>
    </source>
</evidence>
<dbReference type="InterPro" id="IPR004358">
    <property type="entry name" value="Sig_transdc_His_kin-like_C"/>
</dbReference>
<evidence type="ECO:0000256" key="14">
    <source>
        <dbReference type="PROSITE-ProRule" id="PRU00110"/>
    </source>
</evidence>
<proteinExistence type="predicted"/>
<evidence type="ECO:0000259" key="20">
    <source>
        <dbReference type="PROSITE" id="PS50110"/>
    </source>
</evidence>
<dbReference type="InterPro" id="IPR036641">
    <property type="entry name" value="HPT_dom_sf"/>
</dbReference>
<dbReference type="GO" id="GO:0005886">
    <property type="term" value="C:plasma membrane"/>
    <property type="evidence" value="ECO:0007669"/>
    <property type="project" value="UniProtKB-SubCell"/>
</dbReference>
<dbReference type="SUPFAM" id="SSF47226">
    <property type="entry name" value="Histidine-containing phosphotransfer domain, HPT domain"/>
    <property type="match status" value="1"/>
</dbReference>
<dbReference type="Pfam" id="PF00072">
    <property type="entry name" value="Response_reg"/>
    <property type="match status" value="1"/>
</dbReference>
<dbReference type="InterPro" id="IPR005467">
    <property type="entry name" value="His_kinase_dom"/>
</dbReference>
<keyword evidence="13 18" id="KW-0472">Membrane</keyword>
<keyword evidence="12 18" id="KW-1133">Transmembrane helix</keyword>
<dbReference type="Gene3D" id="1.20.120.160">
    <property type="entry name" value="HPT domain"/>
    <property type="match status" value="1"/>
</dbReference>
<feature type="modified residue" description="Phosphohistidine" evidence="14">
    <location>
        <position position="696"/>
    </location>
</feature>
<gene>
    <name evidence="22" type="ORF">C5Y96_24325</name>
</gene>
<keyword evidence="16" id="KW-0175">Coiled coil</keyword>